<dbReference type="RefSeq" id="WP_230368947.1">
    <property type="nucleotide sequence ID" value="NZ_WLYX01000001.1"/>
</dbReference>
<sequence length="182" mass="19473">MAVSGLRRELSAAGVDTHNLSAEQERMATVVATVSQRVNQSQRIVRAEQLLAIRSQKDLQREINLVSAAYARLAQSGTVSTQELERAASAAKARIAELRAEAKGAGSPGSTVLPSAAQQLVPSLGAAYITQQSVRQYLDFGTAMAKVSTQLDGQLEPVQMLTKNVREMAGKWGSMPPSPPMR</sequence>
<name>A0A844GB40_9NEIS</name>
<organism evidence="1 2">
    <name type="scientific">Paludibacterium denitrificans</name>
    <dbReference type="NCBI Taxonomy" id="2675226"/>
    <lineage>
        <taxon>Bacteria</taxon>
        <taxon>Pseudomonadati</taxon>
        <taxon>Pseudomonadota</taxon>
        <taxon>Betaproteobacteria</taxon>
        <taxon>Neisseriales</taxon>
        <taxon>Chromobacteriaceae</taxon>
        <taxon>Paludibacterium</taxon>
    </lineage>
</organism>
<proteinExistence type="predicted"/>
<dbReference type="EMBL" id="WLYX01000001">
    <property type="protein sequence ID" value="MTD32511.1"/>
    <property type="molecule type" value="Genomic_DNA"/>
</dbReference>
<dbReference type="AlphaFoldDB" id="A0A844GB40"/>
<protein>
    <submittedName>
        <fullName evidence="1">Uncharacterized protein</fullName>
    </submittedName>
</protein>
<accession>A0A844GB40</accession>
<dbReference type="Proteomes" id="UP000446658">
    <property type="component" value="Unassembled WGS sequence"/>
</dbReference>
<evidence type="ECO:0000313" key="1">
    <source>
        <dbReference type="EMBL" id="MTD32511.1"/>
    </source>
</evidence>
<evidence type="ECO:0000313" key="2">
    <source>
        <dbReference type="Proteomes" id="UP000446658"/>
    </source>
</evidence>
<gene>
    <name evidence="1" type="ORF">GKE73_01995</name>
</gene>
<keyword evidence="2" id="KW-1185">Reference proteome</keyword>
<comment type="caution">
    <text evidence="1">The sequence shown here is derived from an EMBL/GenBank/DDBJ whole genome shotgun (WGS) entry which is preliminary data.</text>
</comment>
<reference evidence="1 2" key="1">
    <citation type="submission" date="2019-11" db="EMBL/GenBank/DDBJ databases">
        <title>Draft genome sequence of Paludibacterium sp. dN18-1.</title>
        <authorList>
            <person name="Im W.-T."/>
        </authorList>
    </citation>
    <scope>NUCLEOTIDE SEQUENCE [LARGE SCALE GENOMIC DNA]</scope>
    <source>
        <strain evidence="2">dN 18-1</strain>
    </source>
</reference>